<protein>
    <submittedName>
        <fullName evidence="2">Uncharacterized protein</fullName>
    </submittedName>
</protein>
<accession>A0A0N1EWF6</accession>
<sequence>MSKLKTFMGKLGLILLVLVTVFYLTVIIISKSQFPLALFWLLICLGVICFAILGKFYFYHSKQINHRK</sequence>
<evidence type="ECO:0000313" key="3">
    <source>
        <dbReference type="Proteomes" id="UP000037848"/>
    </source>
</evidence>
<proteinExistence type="predicted"/>
<keyword evidence="1" id="KW-0472">Membrane</keyword>
<name>A0A0N1EWF6_9GAMM</name>
<dbReference type="EMBL" id="LHPH01000013">
    <property type="protein sequence ID" value="KPH62423.1"/>
    <property type="molecule type" value="Genomic_DNA"/>
</dbReference>
<reference evidence="2 3" key="1">
    <citation type="submission" date="2015-08" db="EMBL/GenBank/DDBJ databases">
        <title>Draft Genome Sequence of Pseudoalteromonas porphyrae UCD-SED14.</title>
        <authorList>
            <person name="Coil D.A."/>
            <person name="Jospin G."/>
            <person name="Lee R.D."/>
            <person name="Eisen J.A."/>
        </authorList>
    </citation>
    <scope>NUCLEOTIDE SEQUENCE [LARGE SCALE GENOMIC DNA]</scope>
    <source>
        <strain evidence="2 3">UCD-SED14</strain>
    </source>
</reference>
<feature type="transmembrane region" description="Helical" evidence="1">
    <location>
        <begin position="12"/>
        <end position="30"/>
    </location>
</feature>
<comment type="caution">
    <text evidence="2">The sequence shown here is derived from an EMBL/GenBank/DDBJ whole genome shotgun (WGS) entry which is preliminary data.</text>
</comment>
<dbReference type="Proteomes" id="UP000037848">
    <property type="component" value="Unassembled WGS sequence"/>
</dbReference>
<dbReference type="AlphaFoldDB" id="A0A0N1EWF6"/>
<organism evidence="2 3">
    <name type="scientific">Pseudoalteromonas porphyrae</name>
    <dbReference type="NCBI Taxonomy" id="187330"/>
    <lineage>
        <taxon>Bacteria</taxon>
        <taxon>Pseudomonadati</taxon>
        <taxon>Pseudomonadota</taxon>
        <taxon>Gammaproteobacteria</taxon>
        <taxon>Alteromonadales</taxon>
        <taxon>Pseudoalteromonadaceae</taxon>
        <taxon>Pseudoalteromonas</taxon>
    </lineage>
</organism>
<feature type="transmembrane region" description="Helical" evidence="1">
    <location>
        <begin position="36"/>
        <end position="58"/>
    </location>
</feature>
<keyword evidence="3" id="KW-1185">Reference proteome</keyword>
<evidence type="ECO:0000313" key="2">
    <source>
        <dbReference type="EMBL" id="KPH62423.1"/>
    </source>
</evidence>
<keyword evidence="1" id="KW-0812">Transmembrane</keyword>
<dbReference type="PATRIC" id="fig|187330.3.peg.819"/>
<keyword evidence="1" id="KW-1133">Transmembrane helix</keyword>
<evidence type="ECO:0000256" key="1">
    <source>
        <dbReference type="SAM" id="Phobius"/>
    </source>
</evidence>
<gene>
    <name evidence="2" type="ORF">ADS77_11990</name>
</gene>